<keyword evidence="3" id="KW-0460">Magnesium</keyword>
<dbReference type="SFLD" id="SFLDG00179">
    <property type="entry name" value="mandelate_racemase"/>
    <property type="match status" value="1"/>
</dbReference>
<comment type="caution">
    <text evidence="5">The sequence shown here is derived from an EMBL/GenBank/DDBJ whole genome shotgun (WGS) entry which is preliminary data.</text>
</comment>
<gene>
    <name evidence="5" type="ORF">EV192_107280</name>
</gene>
<comment type="cofactor">
    <cofactor evidence="1">
        <name>Mg(2+)</name>
        <dbReference type="ChEBI" id="CHEBI:18420"/>
    </cofactor>
</comment>
<dbReference type="SMART" id="SM00922">
    <property type="entry name" value="MR_MLE"/>
    <property type="match status" value="1"/>
</dbReference>
<sequence>MKISDVSPILLRGDEAYGTSAGSAEATDQGDWLLLVRVRTDDGLEAWSDVETLGPVAAAVIAGDGMGGIGFRTLAEELIGKDPLEVESRWDELYLATAYYGRRGVVMHCISAVDNCLWSLRAQAQGVDLAQVLGGRRRDRLPAYASTLFRDTPLENANAAARYVQLGFRGVKFGWGGFGLDAGRDRENLAAITEELGPDRTLMVDPGWFVESDGRHRTRTPAEDDAMLTVLAQFTPYWVEDFVHPEQLSKYRLVRERFPGLRTAAGEQQATIWDFRRLVEEGDVDVLQPDLSRCGGLTVALGLPELVRAQGKLIVTHSWLTDLLHAYSLHYLSTLDKAPWVEFNVAQSALSRGVVADHLRLEADGTVAVPTGSGLGVTVDEEFVTARQTGR</sequence>
<dbReference type="RefSeq" id="WP_132121990.1">
    <property type="nucleotide sequence ID" value="NZ_SLWS01000007.1"/>
</dbReference>
<name>A0A4R2JBT8_9PSEU</name>
<dbReference type="GO" id="GO:0016836">
    <property type="term" value="F:hydro-lyase activity"/>
    <property type="evidence" value="ECO:0007669"/>
    <property type="project" value="TreeGrafter"/>
</dbReference>
<dbReference type="SUPFAM" id="SSF54826">
    <property type="entry name" value="Enolase N-terminal domain-like"/>
    <property type="match status" value="1"/>
</dbReference>
<dbReference type="InterPro" id="IPR029017">
    <property type="entry name" value="Enolase-like_N"/>
</dbReference>
<dbReference type="EMBL" id="SLWS01000007">
    <property type="protein sequence ID" value="TCO55857.1"/>
    <property type="molecule type" value="Genomic_DNA"/>
</dbReference>
<dbReference type="Pfam" id="PF13378">
    <property type="entry name" value="MR_MLE_C"/>
    <property type="match status" value="1"/>
</dbReference>
<organism evidence="5 6">
    <name type="scientific">Actinocrispum wychmicini</name>
    <dbReference type="NCBI Taxonomy" id="1213861"/>
    <lineage>
        <taxon>Bacteria</taxon>
        <taxon>Bacillati</taxon>
        <taxon>Actinomycetota</taxon>
        <taxon>Actinomycetes</taxon>
        <taxon>Pseudonocardiales</taxon>
        <taxon>Pseudonocardiaceae</taxon>
        <taxon>Actinocrispum</taxon>
    </lineage>
</organism>
<evidence type="ECO:0000313" key="6">
    <source>
        <dbReference type="Proteomes" id="UP000295680"/>
    </source>
</evidence>
<evidence type="ECO:0000256" key="3">
    <source>
        <dbReference type="ARBA" id="ARBA00022842"/>
    </source>
</evidence>
<dbReference type="AlphaFoldDB" id="A0A4R2JBT8"/>
<dbReference type="Pfam" id="PF02746">
    <property type="entry name" value="MR_MLE_N"/>
    <property type="match status" value="1"/>
</dbReference>
<dbReference type="SFLD" id="SFLDS00001">
    <property type="entry name" value="Enolase"/>
    <property type="match status" value="1"/>
</dbReference>
<dbReference type="InterPro" id="IPR036849">
    <property type="entry name" value="Enolase-like_C_sf"/>
</dbReference>
<dbReference type="PANTHER" id="PTHR13794">
    <property type="entry name" value="ENOLASE SUPERFAMILY, MANDELATE RACEMASE"/>
    <property type="match status" value="1"/>
</dbReference>
<dbReference type="CDD" id="cd03316">
    <property type="entry name" value="MR_like"/>
    <property type="match status" value="1"/>
</dbReference>
<dbReference type="SUPFAM" id="SSF51604">
    <property type="entry name" value="Enolase C-terminal domain-like"/>
    <property type="match status" value="1"/>
</dbReference>
<dbReference type="InterPro" id="IPR046945">
    <property type="entry name" value="RHMD-like"/>
</dbReference>
<evidence type="ECO:0000259" key="4">
    <source>
        <dbReference type="SMART" id="SM00922"/>
    </source>
</evidence>
<proteinExistence type="predicted"/>
<evidence type="ECO:0000256" key="2">
    <source>
        <dbReference type="ARBA" id="ARBA00022723"/>
    </source>
</evidence>
<protein>
    <submittedName>
        <fullName evidence="5">L-alanine-DL-glutamate epimerase-like enolase superfamily enzyme</fullName>
    </submittedName>
</protein>
<dbReference type="GO" id="GO:0000287">
    <property type="term" value="F:magnesium ion binding"/>
    <property type="evidence" value="ECO:0007669"/>
    <property type="project" value="TreeGrafter"/>
</dbReference>
<dbReference type="GO" id="GO:0016052">
    <property type="term" value="P:carbohydrate catabolic process"/>
    <property type="evidence" value="ECO:0007669"/>
    <property type="project" value="TreeGrafter"/>
</dbReference>
<keyword evidence="2" id="KW-0479">Metal-binding</keyword>
<dbReference type="Gene3D" id="3.30.390.10">
    <property type="entry name" value="Enolase-like, N-terminal domain"/>
    <property type="match status" value="1"/>
</dbReference>
<dbReference type="InterPro" id="IPR029065">
    <property type="entry name" value="Enolase_C-like"/>
</dbReference>
<dbReference type="PANTHER" id="PTHR13794:SF58">
    <property type="entry name" value="MITOCHONDRIAL ENOLASE SUPERFAMILY MEMBER 1"/>
    <property type="match status" value="1"/>
</dbReference>
<feature type="domain" description="Mandelate racemase/muconate lactonizing enzyme C-terminal" evidence="4">
    <location>
        <begin position="153"/>
        <end position="261"/>
    </location>
</feature>
<reference evidence="5 6" key="1">
    <citation type="submission" date="2019-03" db="EMBL/GenBank/DDBJ databases">
        <title>Genomic Encyclopedia of Type Strains, Phase IV (KMG-IV): sequencing the most valuable type-strain genomes for metagenomic binning, comparative biology and taxonomic classification.</title>
        <authorList>
            <person name="Goeker M."/>
        </authorList>
    </citation>
    <scope>NUCLEOTIDE SEQUENCE [LARGE SCALE GENOMIC DNA]</scope>
    <source>
        <strain evidence="5 6">DSM 45934</strain>
    </source>
</reference>
<dbReference type="InterPro" id="IPR013341">
    <property type="entry name" value="Mandelate_racemase_N_dom"/>
</dbReference>
<evidence type="ECO:0000256" key="1">
    <source>
        <dbReference type="ARBA" id="ARBA00001946"/>
    </source>
</evidence>
<accession>A0A4R2JBT8</accession>
<dbReference type="OrthoDB" id="5241672at2"/>
<dbReference type="Proteomes" id="UP000295680">
    <property type="component" value="Unassembled WGS sequence"/>
</dbReference>
<dbReference type="InterPro" id="IPR013342">
    <property type="entry name" value="Mandelate_racemase_C"/>
</dbReference>
<keyword evidence="6" id="KW-1185">Reference proteome</keyword>
<evidence type="ECO:0000313" key="5">
    <source>
        <dbReference type="EMBL" id="TCO55857.1"/>
    </source>
</evidence>
<dbReference type="Gene3D" id="3.20.20.120">
    <property type="entry name" value="Enolase-like C-terminal domain"/>
    <property type="match status" value="1"/>
</dbReference>